<evidence type="ECO:0000259" key="4">
    <source>
        <dbReference type="PROSITE" id="PS51352"/>
    </source>
</evidence>
<keyword evidence="1" id="KW-0560">Oxidoreductase</keyword>
<dbReference type="PROSITE" id="PS51352">
    <property type="entry name" value="THIOREDOXIN_2"/>
    <property type="match status" value="1"/>
</dbReference>
<dbReference type="SUPFAM" id="SSF52833">
    <property type="entry name" value="Thioredoxin-like"/>
    <property type="match status" value="1"/>
</dbReference>
<name>A0A1F6D3Q1_HANXR</name>
<evidence type="ECO:0000256" key="3">
    <source>
        <dbReference type="PIRSR" id="PIRSR000239-1"/>
    </source>
</evidence>
<dbReference type="GO" id="GO:0016209">
    <property type="term" value="F:antioxidant activity"/>
    <property type="evidence" value="ECO:0007669"/>
    <property type="project" value="InterPro"/>
</dbReference>
<dbReference type="InterPro" id="IPR036249">
    <property type="entry name" value="Thioredoxin-like_sf"/>
</dbReference>
<evidence type="ECO:0000256" key="1">
    <source>
        <dbReference type="ARBA" id="ARBA00023002"/>
    </source>
</evidence>
<dbReference type="PIRSF" id="PIRSF000239">
    <property type="entry name" value="AHPC"/>
    <property type="match status" value="1"/>
</dbReference>
<dbReference type="InterPro" id="IPR013766">
    <property type="entry name" value="Thioredoxin_domain"/>
</dbReference>
<feature type="domain" description="Thioredoxin" evidence="4">
    <location>
        <begin position="3"/>
        <end position="159"/>
    </location>
</feature>
<dbReference type="Proteomes" id="UP000178606">
    <property type="component" value="Unassembled WGS sequence"/>
</dbReference>
<organism evidence="5 6">
    <name type="scientific">Handelsmanbacteria sp. (strain RIFCSPLOWO2_12_FULL_64_10)</name>
    <dbReference type="NCBI Taxonomy" id="1817868"/>
    <lineage>
        <taxon>Bacteria</taxon>
        <taxon>Candidatus Handelsmaniibacteriota</taxon>
    </lineage>
</organism>
<evidence type="ECO:0000313" key="5">
    <source>
        <dbReference type="EMBL" id="OGG56073.1"/>
    </source>
</evidence>
<proteinExistence type="predicted"/>
<evidence type="ECO:0000313" key="6">
    <source>
        <dbReference type="Proteomes" id="UP000178606"/>
    </source>
</evidence>
<dbReference type="GO" id="GO:0016491">
    <property type="term" value="F:oxidoreductase activity"/>
    <property type="evidence" value="ECO:0007669"/>
    <property type="project" value="UniProtKB-KW"/>
</dbReference>
<feature type="active site" description="Cysteine sulfenic acid (-SOH) intermediate; for peroxidase activity" evidence="3">
    <location>
        <position position="49"/>
    </location>
</feature>
<dbReference type="Pfam" id="PF00578">
    <property type="entry name" value="AhpC-TSA"/>
    <property type="match status" value="1"/>
</dbReference>
<dbReference type="PANTHER" id="PTHR43110:SF1">
    <property type="entry name" value="THIOL PEROXIDASE"/>
    <property type="match status" value="1"/>
</dbReference>
<evidence type="ECO:0000256" key="2">
    <source>
        <dbReference type="ARBA" id="ARBA00023284"/>
    </source>
</evidence>
<accession>A0A1F6D3Q1</accession>
<dbReference type="AlphaFoldDB" id="A0A1F6D3Q1"/>
<dbReference type="EMBL" id="MFKF01000049">
    <property type="protein sequence ID" value="OGG56073.1"/>
    <property type="molecule type" value="Genomic_DNA"/>
</dbReference>
<protein>
    <submittedName>
        <fullName evidence="5">Peroxiredoxin</fullName>
    </submittedName>
</protein>
<dbReference type="PANTHER" id="PTHR43110">
    <property type="entry name" value="THIOL PEROXIDASE"/>
    <property type="match status" value="1"/>
</dbReference>
<dbReference type="InterPro" id="IPR050455">
    <property type="entry name" value="Tpx_Peroxidase_subfamily"/>
</dbReference>
<comment type="caution">
    <text evidence="5">The sequence shown here is derived from an EMBL/GenBank/DDBJ whole genome shotgun (WGS) entry which is preliminary data.</text>
</comment>
<dbReference type="InterPro" id="IPR024706">
    <property type="entry name" value="Peroxiredoxin_AhpC-typ"/>
</dbReference>
<gene>
    <name evidence="5" type="ORF">A3F84_07745</name>
</gene>
<sequence>MSVTVGGKALDFTLKTKTDKGLEDVSLSSFQGKQNVVLLFFPLAYTGVCTQEMCAVRDGLKEYQNLNAQVLGISVDSPFSQEAWARAENLNFPLLSDFNKEVCTAYGARYEDLLGFKGVAKRSAFVIDKQGIVRYASVSDDAKRLPDFNAIKACLASLS</sequence>
<keyword evidence="2" id="KW-0676">Redox-active center</keyword>
<dbReference type="InterPro" id="IPR000866">
    <property type="entry name" value="AhpC/TSA"/>
</dbReference>
<reference evidence="5 6" key="1">
    <citation type="journal article" date="2016" name="Nat. Commun.">
        <title>Thousands of microbial genomes shed light on interconnected biogeochemical processes in an aquifer system.</title>
        <authorList>
            <person name="Anantharaman K."/>
            <person name="Brown C.T."/>
            <person name="Hug L.A."/>
            <person name="Sharon I."/>
            <person name="Castelle C.J."/>
            <person name="Probst A.J."/>
            <person name="Thomas B.C."/>
            <person name="Singh A."/>
            <person name="Wilkins M.J."/>
            <person name="Karaoz U."/>
            <person name="Brodie E.L."/>
            <person name="Williams K.H."/>
            <person name="Hubbard S.S."/>
            <person name="Banfield J.F."/>
        </authorList>
    </citation>
    <scope>NUCLEOTIDE SEQUENCE [LARGE SCALE GENOMIC DNA]</scope>
    <source>
        <strain evidence="6">RIFCSPLOWO2_12_FULL_64_10</strain>
    </source>
</reference>
<dbReference type="Gene3D" id="3.40.30.10">
    <property type="entry name" value="Glutaredoxin"/>
    <property type="match status" value="1"/>
</dbReference>